<dbReference type="InterPro" id="IPR027417">
    <property type="entry name" value="P-loop_NTPase"/>
</dbReference>
<evidence type="ECO:0000256" key="2">
    <source>
        <dbReference type="ARBA" id="ARBA00022448"/>
    </source>
</evidence>
<organism evidence="7">
    <name type="scientific">mine drainage metagenome</name>
    <dbReference type="NCBI Taxonomy" id="410659"/>
    <lineage>
        <taxon>unclassified sequences</taxon>
        <taxon>metagenomes</taxon>
        <taxon>ecological metagenomes</taxon>
    </lineage>
</organism>
<dbReference type="Gene3D" id="3.40.50.300">
    <property type="entry name" value="P-loop containing nucleotide triphosphate hydrolases"/>
    <property type="match status" value="1"/>
</dbReference>
<accession>T1C2B6</accession>
<comment type="caution">
    <text evidence="7">The sequence shown here is derived from an EMBL/GenBank/DDBJ whole genome shotgun (WGS) entry which is preliminary data.</text>
</comment>
<name>T1C2B6_9ZZZZ</name>
<comment type="subcellular location">
    <subcellularLocation>
        <location evidence="1">Membrane</location>
    </subcellularLocation>
</comment>
<reference evidence="7" key="1">
    <citation type="submission" date="2013-08" db="EMBL/GenBank/DDBJ databases">
        <authorList>
            <person name="Mendez C."/>
            <person name="Richter M."/>
            <person name="Ferrer M."/>
            <person name="Sanchez J."/>
        </authorList>
    </citation>
    <scope>NUCLEOTIDE SEQUENCE</scope>
</reference>
<proteinExistence type="predicted"/>
<dbReference type="AlphaFoldDB" id="T1C2B6"/>
<keyword evidence="4" id="KW-0997">Cell inner membrane</keyword>
<protein>
    <submittedName>
        <fullName evidence="7">Oligopeptide/dipeptide ABC transporter, ATPase subunit</fullName>
    </submittedName>
</protein>
<evidence type="ECO:0000256" key="4">
    <source>
        <dbReference type="ARBA" id="ARBA00022519"/>
    </source>
</evidence>
<keyword evidence="2" id="KW-0813">Transport</keyword>
<sequence length="97" mass="10566">MAGETGCGKSVTMFSALRLIPDPPGRTVSGKVLFQGANLLWGIESEAKMKPIGSTGRVKVTRRFRRIKAANDRMMAVRGHGISMIFQEPTSAMNPLF</sequence>
<evidence type="ECO:0000313" key="7">
    <source>
        <dbReference type="EMBL" id="EQD76122.1"/>
    </source>
</evidence>
<dbReference type="EMBL" id="AUZX01002551">
    <property type="protein sequence ID" value="EQD76122.1"/>
    <property type="molecule type" value="Genomic_DNA"/>
</dbReference>
<dbReference type="PANTHER" id="PTHR43297:SF14">
    <property type="entry name" value="ATPASE AAA-TYPE CORE DOMAIN-CONTAINING PROTEIN"/>
    <property type="match status" value="1"/>
</dbReference>
<dbReference type="PANTHER" id="PTHR43297">
    <property type="entry name" value="OLIGOPEPTIDE TRANSPORT ATP-BINDING PROTEIN APPD"/>
    <property type="match status" value="1"/>
</dbReference>
<keyword evidence="6" id="KW-0472">Membrane</keyword>
<feature type="non-terminal residue" evidence="7">
    <location>
        <position position="97"/>
    </location>
</feature>
<keyword evidence="3" id="KW-1003">Cell membrane</keyword>
<evidence type="ECO:0000256" key="1">
    <source>
        <dbReference type="ARBA" id="ARBA00004370"/>
    </source>
</evidence>
<evidence type="ECO:0000256" key="3">
    <source>
        <dbReference type="ARBA" id="ARBA00022475"/>
    </source>
</evidence>
<gene>
    <name evidence="7" type="ORF">B1A_03474</name>
</gene>
<dbReference type="InterPro" id="IPR050388">
    <property type="entry name" value="ABC_Ni/Peptide_Import"/>
</dbReference>
<keyword evidence="5" id="KW-1278">Translocase</keyword>
<reference evidence="7" key="2">
    <citation type="journal article" date="2014" name="ISME J.">
        <title>Microbial stratification in low pH oxic and suboxic macroscopic growths along an acid mine drainage.</title>
        <authorList>
            <person name="Mendez-Garcia C."/>
            <person name="Mesa V."/>
            <person name="Sprenger R.R."/>
            <person name="Richter M."/>
            <person name="Diez M.S."/>
            <person name="Solano J."/>
            <person name="Bargiela R."/>
            <person name="Golyshina O.V."/>
            <person name="Manteca A."/>
            <person name="Ramos J.L."/>
            <person name="Gallego J.R."/>
            <person name="Llorente I."/>
            <person name="Martins Dos Santos V.A."/>
            <person name="Jensen O.N."/>
            <person name="Pelaez A.I."/>
            <person name="Sanchez J."/>
            <person name="Ferrer M."/>
        </authorList>
    </citation>
    <scope>NUCLEOTIDE SEQUENCE</scope>
</reference>
<evidence type="ECO:0000256" key="6">
    <source>
        <dbReference type="ARBA" id="ARBA00023136"/>
    </source>
</evidence>
<dbReference type="GO" id="GO:0016020">
    <property type="term" value="C:membrane"/>
    <property type="evidence" value="ECO:0007669"/>
    <property type="project" value="UniProtKB-SubCell"/>
</dbReference>
<evidence type="ECO:0000256" key="5">
    <source>
        <dbReference type="ARBA" id="ARBA00022967"/>
    </source>
</evidence>